<feature type="domain" description="FAD-dependent urate hydroxylase HpyO/Asp monooxygenase CreE-like FAD/NAD(P)-binding" evidence="1">
    <location>
        <begin position="6"/>
        <end position="170"/>
    </location>
</feature>
<name>A0AAJ5WYE6_9CAUL</name>
<organism evidence="2 3">
    <name type="scientific">Candidatus Brevundimonas colombiensis</name>
    <dbReference type="NCBI Taxonomy" id="3121376"/>
    <lineage>
        <taxon>Bacteria</taxon>
        <taxon>Pseudomonadati</taxon>
        <taxon>Pseudomonadota</taxon>
        <taxon>Alphaproteobacteria</taxon>
        <taxon>Caulobacterales</taxon>
        <taxon>Caulobacteraceae</taxon>
        <taxon>Brevundimonas</taxon>
    </lineage>
</organism>
<dbReference type="Proteomes" id="UP001213664">
    <property type="component" value="Chromosome"/>
</dbReference>
<protein>
    <submittedName>
        <fullName evidence="2">FAD/NAD(P)-binding protein</fullName>
    </submittedName>
</protein>
<reference evidence="2" key="1">
    <citation type="submission" date="2023-03" db="EMBL/GenBank/DDBJ databases">
        <title>Andean soil-derived lignocellulolytic bacterial consortium as a source of novel taxa and putative plastic-active enzymes.</title>
        <authorList>
            <person name="Diaz-Garcia L."/>
            <person name="Chuvochina M."/>
            <person name="Feuerriegel G."/>
            <person name="Bunk B."/>
            <person name="Sproer C."/>
            <person name="Streit W.R."/>
            <person name="Rodriguez L.M."/>
            <person name="Overmann J."/>
            <person name="Jimenez D.J."/>
        </authorList>
    </citation>
    <scope>NUCLEOTIDE SEQUENCE</scope>
    <source>
        <strain evidence="2">MAG 833</strain>
    </source>
</reference>
<dbReference type="SUPFAM" id="SSF51905">
    <property type="entry name" value="FAD/NAD(P)-binding domain"/>
    <property type="match status" value="1"/>
</dbReference>
<proteinExistence type="predicted"/>
<dbReference type="PANTHER" id="PTHR40254:SF1">
    <property type="entry name" value="BLR0577 PROTEIN"/>
    <property type="match status" value="1"/>
</dbReference>
<gene>
    <name evidence="2" type="ORF">P0Y50_11070</name>
</gene>
<dbReference type="Pfam" id="PF13454">
    <property type="entry name" value="NAD_binding_9"/>
    <property type="match status" value="1"/>
</dbReference>
<dbReference type="EMBL" id="CP119326">
    <property type="protein sequence ID" value="WEK39085.1"/>
    <property type="molecule type" value="Genomic_DNA"/>
</dbReference>
<accession>A0AAJ5WYE6</accession>
<evidence type="ECO:0000313" key="2">
    <source>
        <dbReference type="EMBL" id="WEK39085.1"/>
    </source>
</evidence>
<dbReference type="Gene3D" id="3.50.50.60">
    <property type="entry name" value="FAD/NAD(P)-binding domain"/>
    <property type="match status" value="1"/>
</dbReference>
<dbReference type="AlphaFoldDB" id="A0AAJ5WYE6"/>
<dbReference type="InterPro" id="IPR052189">
    <property type="entry name" value="L-asp_N-monooxygenase_NS-form"/>
</dbReference>
<evidence type="ECO:0000259" key="1">
    <source>
        <dbReference type="Pfam" id="PF13454"/>
    </source>
</evidence>
<evidence type="ECO:0000313" key="3">
    <source>
        <dbReference type="Proteomes" id="UP001213664"/>
    </source>
</evidence>
<dbReference type="InterPro" id="IPR038732">
    <property type="entry name" value="HpyO/CreE_NAD-binding"/>
</dbReference>
<dbReference type="PANTHER" id="PTHR40254">
    <property type="entry name" value="BLR0577 PROTEIN"/>
    <property type="match status" value="1"/>
</dbReference>
<sequence>MTPSIAFVGAGPTTIYTLAALLAEGRSDVDITVFEQQPTAGMGAPYRPGWNDPAMLANIASIEIPPVKETLLNWLERQAPDDLAALGVAPHEIDARAFLPRLVLGRYFADQFAALVRDARTAGVGIDVRTACRVIDAANAADGVRLTVAPHLGFVTDEIFDHVVLATGHQWPSDPEVRPGYFLSPWPASKLSALPAAQVGIRGSSLTAIDAAVALAVAHGDFVDEPDGDLTYVPRQGAEAFGVTLMSRKGLLPEADFYFPLPHAPLVICTEAAIADLVRRGTDDLLDDAFALFRQELTLADPAYALSIDLADATVESFGEAYFAARAATDPFVWARQNLEEARRNHARRFTIPWRDAILRMHEVIGAIVPHLNGRQFERFERWLKPVFVDDYGAVPHASIARLLALRRAGRIQVLALGDDYRLDTQPVEGCGAAVLYDGMRLHFPVFVEALGQRPLSADAFPFPSLIAQGVIVDQVSPDAPKAVRGVALDAAFHPITDQLPPDRLFCLSLPFLMGRHPFAQGITSSHDMGRIVGSALAHAIAEPNAVWAAIPQAAAA</sequence>
<dbReference type="InterPro" id="IPR036188">
    <property type="entry name" value="FAD/NAD-bd_sf"/>
</dbReference>